<keyword evidence="3 4" id="KW-0012">Acyltransferase</keyword>
<feature type="binding site" evidence="4">
    <location>
        <position position="198"/>
    </location>
    <ligand>
        <name>1D-myo-inositol 2-(L-cysteinylamino)-2-deoxy-alpha-D-glucopyranoside</name>
        <dbReference type="ChEBI" id="CHEBI:58887"/>
    </ligand>
</feature>
<dbReference type="InterPro" id="IPR017813">
    <property type="entry name" value="Mycothiol_AcTrfase"/>
</dbReference>
<keyword evidence="2 4" id="KW-0677">Repeat</keyword>
<reference evidence="6 7" key="1">
    <citation type="journal article" date="2011" name="Stand. Genomic Sci.">
        <title>High quality draft genome sequence of Segniliparus rugosus CDC 945(T)= (ATCC BAA-974(T)).</title>
        <authorList>
            <person name="Earl A.M."/>
            <person name="Desjardins C.A."/>
            <person name="Fitzgerald M.G."/>
            <person name="Arachchi H.M."/>
            <person name="Zeng Q."/>
            <person name="Mehta T."/>
            <person name="Griggs A."/>
            <person name="Birren B.W."/>
            <person name="Toney N.C."/>
            <person name="Carr J."/>
            <person name="Posey J."/>
            <person name="Butler W.R."/>
        </authorList>
    </citation>
    <scope>NUCLEOTIDE SEQUENCE [LARGE SCALE GENOMIC DNA]</scope>
    <source>
        <strain evidence="7">ATCC BAA-974 / DSM 45345 / CCUG 50838 / CIP 108380 / JCM 13579 / CDC 945</strain>
    </source>
</reference>
<sequence>MDAFIREELPNGTRRIVAPGEQGAEAGAAVIEPGRPGQPAMVEVTVQPGHRSCGLGSRLVRAALDEAGPGAYLWDHENSPASQAIVRRFGLVPVRTLLQMRRWLTHPPLPEARRADGVSIRTYQGPQDDEQLLRVNNAAFDWHPEQGGWSLAKLRERLAQPWVDPAGIFFAVDAEDRVLGFHWTKIHPETPTEPRMGEVYVLGVDPAIHGKGLGKALTLIGLRYLQEQALGQVKLYVEQTNAAAIATYRGLGFSVHAQDIAYVRA</sequence>
<evidence type="ECO:0000259" key="5">
    <source>
        <dbReference type="PROSITE" id="PS51186"/>
    </source>
</evidence>
<dbReference type="STRING" id="679197.HMPREF9336_03384"/>
<dbReference type="RefSeq" id="WP_007472345.1">
    <property type="nucleotide sequence ID" value="NZ_KI391953.1"/>
</dbReference>
<dbReference type="PROSITE" id="PS51186">
    <property type="entry name" value="GNAT"/>
    <property type="match status" value="2"/>
</dbReference>
<feature type="binding site" evidence="4">
    <location>
        <position position="185"/>
    </location>
    <ligand>
        <name>1D-myo-inositol 2-(L-cysteinylamino)-2-deoxy-alpha-D-glucopyranoside</name>
        <dbReference type="ChEBI" id="CHEBI:58887"/>
    </ligand>
</feature>
<dbReference type="EC" id="2.3.1.189" evidence="4"/>
<dbReference type="PANTHER" id="PTHR43072">
    <property type="entry name" value="N-ACETYLTRANSFERASE"/>
    <property type="match status" value="1"/>
</dbReference>
<dbReference type="InterPro" id="IPR016181">
    <property type="entry name" value="Acyl_CoA_acyltransferase"/>
</dbReference>
<keyword evidence="1 4" id="KW-0808">Transferase</keyword>
<dbReference type="Pfam" id="PF00583">
    <property type="entry name" value="Acetyltransf_1"/>
    <property type="match status" value="1"/>
</dbReference>
<comment type="caution">
    <text evidence="6">The sequence shown here is derived from an EMBL/GenBank/DDBJ whole genome shotgun (WGS) entry which is preliminary data.</text>
</comment>
<dbReference type="NCBIfam" id="TIGR03448">
    <property type="entry name" value="mycothiol_MshD"/>
    <property type="match status" value="1"/>
</dbReference>
<dbReference type="CDD" id="cd04301">
    <property type="entry name" value="NAT_SF"/>
    <property type="match status" value="1"/>
</dbReference>
<feature type="binding site" evidence="4">
    <location>
        <position position="236"/>
    </location>
    <ligand>
        <name>1D-myo-inositol 2-(L-cysteinylamino)-2-deoxy-alpha-D-glucopyranoside</name>
        <dbReference type="ChEBI" id="CHEBI:58887"/>
    </ligand>
</feature>
<organism evidence="6 7">
    <name type="scientific">Segniliparus rugosus (strain ATCC BAA-974 / DSM 45345 / CCUG 50838 / CIP 108380 / JCM 13579 / CDC 945)</name>
    <dbReference type="NCBI Taxonomy" id="679197"/>
    <lineage>
        <taxon>Bacteria</taxon>
        <taxon>Bacillati</taxon>
        <taxon>Actinomycetota</taxon>
        <taxon>Actinomycetes</taxon>
        <taxon>Mycobacteriales</taxon>
        <taxon>Segniliparaceae</taxon>
        <taxon>Segniliparus</taxon>
    </lineage>
</organism>
<dbReference type="GO" id="GO:0035447">
    <property type="term" value="F:mycothiol synthase activity"/>
    <property type="evidence" value="ECO:0007669"/>
    <property type="project" value="UniProtKB-UniRule"/>
</dbReference>
<dbReference type="HAMAP" id="MF_01698">
    <property type="entry name" value="MshD"/>
    <property type="match status" value="1"/>
</dbReference>
<evidence type="ECO:0000256" key="2">
    <source>
        <dbReference type="ARBA" id="ARBA00022737"/>
    </source>
</evidence>
<dbReference type="GO" id="GO:0010125">
    <property type="term" value="P:mycothiol biosynthetic process"/>
    <property type="evidence" value="ECO:0007669"/>
    <property type="project" value="UniProtKB-UniRule"/>
</dbReference>
<proteinExistence type="inferred from homology"/>
<evidence type="ECO:0000256" key="4">
    <source>
        <dbReference type="HAMAP-Rule" id="MF_01698"/>
    </source>
</evidence>
<feature type="binding site" evidence="4">
    <location>
        <begin position="209"/>
        <end position="215"/>
    </location>
    <ligand>
        <name>acetyl-CoA</name>
        <dbReference type="ChEBI" id="CHEBI:57288"/>
        <label>2</label>
    </ligand>
</feature>
<dbReference type="AlphaFoldDB" id="E5XV62"/>
<dbReference type="OrthoDB" id="3208058at2"/>
<comment type="similarity">
    <text evidence="4">Belongs to the acetyltransferase family. MshD subfamily.</text>
</comment>
<comment type="catalytic activity">
    <reaction evidence="4">
        <text>1D-myo-inositol 2-(L-cysteinylamino)-2-deoxy-alpha-D-glucopyranoside + acetyl-CoA = mycothiol + CoA + H(+)</text>
        <dbReference type="Rhea" id="RHEA:26172"/>
        <dbReference type="ChEBI" id="CHEBI:15378"/>
        <dbReference type="ChEBI" id="CHEBI:16768"/>
        <dbReference type="ChEBI" id="CHEBI:57287"/>
        <dbReference type="ChEBI" id="CHEBI:57288"/>
        <dbReference type="ChEBI" id="CHEBI:58887"/>
        <dbReference type="EC" id="2.3.1.189"/>
    </reaction>
</comment>
<feature type="binding site" evidence="4">
    <location>
        <begin position="44"/>
        <end position="46"/>
    </location>
    <ligand>
        <name>acetyl-CoA</name>
        <dbReference type="ChEBI" id="CHEBI:57288"/>
        <label>1</label>
    </ligand>
</feature>
<dbReference type="Gene3D" id="3.40.630.30">
    <property type="match status" value="1"/>
</dbReference>
<dbReference type="PIRSF" id="PIRSF021524">
    <property type="entry name" value="MSH_acetyltransferase"/>
    <property type="match status" value="1"/>
</dbReference>
<evidence type="ECO:0000256" key="3">
    <source>
        <dbReference type="ARBA" id="ARBA00023315"/>
    </source>
</evidence>
<evidence type="ECO:0000256" key="1">
    <source>
        <dbReference type="ARBA" id="ARBA00022679"/>
    </source>
</evidence>
<feature type="domain" description="N-acetyltransferase" evidence="5">
    <location>
        <begin position="118"/>
        <end position="265"/>
    </location>
</feature>
<protein>
    <recommendedName>
        <fullName evidence="4">Mycothiol acetyltransferase</fullName>
        <shortName evidence="4">MSH acetyltransferase</shortName>
        <ecNumber evidence="4">2.3.1.189</ecNumber>
    </recommendedName>
    <alternativeName>
        <fullName evidence="4">Mycothiol synthase</fullName>
    </alternativeName>
</protein>
<dbReference type="HOGENOM" id="CLU_068014_0_0_11"/>
<dbReference type="InterPro" id="IPR000182">
    <property type="entry name" value="GNAT_dom"/>
</dbReference>
<comment type="function">
    <text evidence="4">Catalyzes the transfer of acetyl from acetyl-CoA to desacetylmycothiol (Cys-GlcN-Ins) to form mycothiol.</text>
</comment>
<feature type="domain" description="N-acetyltransferase" evidence="5">
    <location>
        <begin position="1"/>
        <end position="116"/>
    </location>
</feature>
<accession>E5XV62</accession>
<dbReference type="eggNOG" id="COG0456">
    <property type="taxonomic scope" value="Bacteria"/>
</dbReference>
<evidence type="ECO:0000313" key="7">
    <source>
        <dbReference type="Proteomes" id="UP000004816"/>
    </source>
</evidence>
<keyword evidence="7" id="KW-1185">Reference proteome</keyword>
<dbReference type="eggNOG" id="COG3153">
    <property type="taxonomic scope" value="Bacteria"/>
</dbReference>
<dbReference type="Proteomes" id="UP000004816">
    <property type="component" value="Unassembled WGS sequence"/>
</dbReference>
<evidence type="ECO:0000313" key="6">
    <source>
        <dbReference type="EMBL" id="EFV11767.1"/>
    </source>
</evidence>
<name>E5XV62_SEGRC</name>
<feature type="binding site" evidence="4">
    <location>
        <position position="145"/>
    </location>
    <ligand>
        <name>1D-myo-inositol 2-(L-cysteinylamino)-2-deoxy-alpha-D-glucopyranoside</name>
        <dbReference type="ChEBI" id="CHEBI:58887"/>
    </ligand>
</feature>
<gene>
    <name evidence="4" type="primary">mshD</name>
    <name evidence="6" type="ORF">HMPREF9336_03384</name>
</gene>
<feature type="binding site" evidence="4">
    <location>
        <begin position="202"/>
        <end position="204"/>
    </location>
    <ligand>
        <name>acetyl-CoA</name>
        <dbReference type="ChEBI" id="CHEBI:57288"/>
        <label>2</label>
    </ligand>
</feature>
<comment type="caution">
    <text evidence="4">Lacks conserved residue(s) required for the propagation of feature annotation.</text>
</comment>
<comment type="subunit">
    <text evidence="4">Monomer.</text>
</comment>
<dbReference type="EMBL" id="ACZI02000001">
    <property type="protein sequence ID" value="EFV11767.1"/>
    <property type="molecule type" value="Genomic_DNA"/>
</dbReference>
<dbReference type="SUPFAM" id="SSF55729">
    <property type="entry name" value="Acyl-CoA N-acyltransferases (Nat)"/>
    <property type="match status" value="1"/>
</dbReference>